<dbReference type="InterPro" id="IPR038142">
    <property type="entry name" value="Cytochrome_P460_sp"/>
</dbReference>
<dbReference type="Gene3D" id="3.50.70.20">
    <property type="entry name" value="Cytochrome P460"/>
    <property type="match status" value="1"/>
</dbReference>
<dbReference type="CDD" id="cd20753">
    <property type="entry name" value="cyt_P460_Mc-like"/>
    <property type="match status" value="1"/>
</dbReference>
<evidence type="ECO:0000313" key="3">
    <source>
        <dbReference type="Proteomes" id="UP000267841"/>
    </source>
</evidence>
<feature type="domain" description="Cytochrome P460" evidence="1">
    <location>
        <begin position="33"/>
        <end position="165"/>
    </location>
</feature>
<proteinExistence type="predicted"/>
<dbReference type="AlphaFoldDB" id="A0A497XM68"/>
<name>A0A497XM68_9AQUI</name>
<dbReference type="Pfam" id="PF16694">
    <property type="entry name" value="Cytochrome_P460"/>
    <property type="match status" value="1"/>
</dbReference>
<keyword evidence="3" id="KW-1185">Reference proteome</keyword>
<comment type="caution">
    <text evidence="2">The sequence shown here is derived from an EMBL/GenBank/DDBJ whole genome shotgun (WGS) entry which is preliminary data.</text>
</comment>
<reference evidence="2 3" key="1">
    <citation type="submission" date="2018-10" db="EMBL/GenBank/DDBJ databases">
        <title>Genomic Encyclopedia of Archaeal and Bacterial Type Strains, Phase II (KMG-II): from individual species to whole genera.</title>
        <authorList>
            <person name="Goeker M."/>
        </authorList>
    </citation>
    <scope>NUCLEOTIDE SEQUENCE [LARGE SCALE GENOMIC DNA]</scope>
    <source>
        <strain evidence="2 3">DSM 16510</strain>
    </source>
</reference>
<organism evidence="2 3">
    <name type="scientific">Hydrogenivirga caldilitoris</name>
    <dbReference type="NCBI Taxonomy" id="246264"/>
    <lineage>
        <taxon>Bacteria</taxon>
        <taxon>Pseudomonadati</taxon>
        <taxon>Aquificota</taxon>
        <taxon>Aquificia</taxon>
        <taxon>Aquificales</taxon>
        <taxon>Aquificaceae</taxon>
        <taxon>Hydrogenivirga</taxon>
    </lineage>
</organism>
<accession>A0A497XM68</accession>
<dbReference type="EMBL" id="RCCJ01000001">
    <property type="protein sequence ID" value="RLJ69888.1"/>
    <property type="molecule type" value="Genomic_DNA"/>
</dbReference>
<dbReference type="Proteomes" id="UP000267841">
    <property type="component" value="Unassembled WGS sequence"/>
</dbReference>
<protein>
    <submittedName>
        <fullName evidence="2">Cytochrome P460</fullName>
    </submittedName>
</protein>
<dbReference type="InterPro" id="IPR032033">
    <property type="entry name" value="Cytochrome_P460"/>
</dbReference>
<gene>
    <name evidence="2" type="ORF">BCF55_0146</name>
</gene>
<evidence type="ECO:0000259" key="1">
    <source>
        <dbReference type="Pfam" id="PF16694"/>
    </source>
</evidence>
<dbReference type="OrthoDB" id="196738at2"/>
<evidence type="ECO:0000313" key="2">
    <source>
        <dbReference type="EMBL" id="RLJ69888.1"/>
    </source>
</evidence>
<dbReference type="RefSeq" id="WP_121008819.1">
    <property type="nucleotide sequence ID" value="NZ_RCCJ01000001.1"/>
</dbReference>
<sequence>MRKLMVTISIGAAAFANDWDLEAPTGLKFGLIKGYENWHVVATHFRTDKNELRYIIGNDVAVKAYRSGVPLNGKEFPEGAILVKIGYSLKKNPAFEASLEPDVIQRVEYMIKDSKRFKDSGGWGFARFVYDAKDGKYKVFGKSAEDYVQCFTCHKLVEKKDFVFTDYVNRK</sequence>